<dbReference type="PROSITE" id="PS50089">
    <property type="entry name" value="ZF_RING_2"/>
    <property type="match status" value="1"/>
</dbReference>
<sequence length="397" mass="46632">MGQTPTRMHEGSYFDPHHREQRARHSVSAKKRQHRRRQPNLRSDVVEGAQESLEFVLQKYPTEGSHRRTKRSRPLGETDANAQRAASTAWKQSNRDRSLSPSQRTSRKRETQTLNDHWRYRSTSPRSRRRRDNQRTASETHVSSRPPRDKRNQTSKRPTEARTVRIEKPPRPRKDCIVCTESRSIQHFATRPPTAQCTHEVNTCRRCLRSWIESEFTSKMWDQINCPECSVRLEHEDMRVFAPPDIFRRYDRLSTRAALEAIPGFRWCIAKGCKSGQVHDEGQATPRFRCTSCRASHCVVHQVRWHKGETCAEYDYRTDGKLKKAEIEANKKWIQSTTKRCPGKDCRWNIEKNNGCDHMKCSKCKHEFCWSCLAPYGPIRNQGNHMHRQSCEYYMPG</sequence>
<keyword evidence="7" id="KW-0833">Ubl conjugation pathway</keyword>
<dbReference type="InterPro" id="IPR031127">
    <property type="entry name" value="E3_UB_ligase_RBR"/>
</dbReference>
<keyword evidence="5" id="KW-0677">Repeat</keyword>
<dbReference type="AlphaFoldDB" id="A0A9P4R8Z8"/>
<accession>A0A9P4R8Z8</accession>
<comment type="caution">
    <text evidence="13">The sequence shown here is derived from an EMBL/GenBank/DDBJ whole genome shotgun (WGS) entry which is preliminary data.</text>
</comment>
<dbReference type="EC" id="2.3.2.31" evidence="2"/>
<feature type="compositionally biased region" description="Basic and acidic residues" evidence="10">
    <location>
        <begin position="146"/>
        <end position="168"/>
    </location>
</feature>
<dbReference type="GO" id="GO:0008270">
    <property type="term" value="F:zinc ion binding"/>
    <property type="evidence" value="ECO:0007669"/>
    <property type="project" value="UniProtKB-KW"/>
</dbReference>
<feature type="region of interest" description="Disordered" evidence="10">
    <location>
        <begin position="1"/>
        <end position="168"/>
    </location>
</feature>
<evidence type="ECO:0000313" key="13">
    <source>
        <dbReference type="EMBL" id="KAF2741249.1"/>
    </source>
</evidence>
<keyword evidence="6 9" id="KW-0863">Zinc-finger</keyword>
<name>A0A9P4R8Z8_9PLEO</name>
<dbReference type="Pfam" id="PF22191">
    <property type="entry name" value="IBR_1"/>
    <property type="match status" value="1"/>
</dbReference>
<dbReference type="InterPro" id="IPR002867">
    <property type="entry name" value="IBR_dom"/>
</dbReference>
<reference evidence="13" key="1">
    <citation type="journal article" date="2020" name="Stud. Mycol.">
        <title>101 Dothideomycetes genomes: a test case for predicting lifestyles and emergence of pathogens.</title>
        <authorList>
            <person name="Haridas S."/>
            <person name="Albert R."/>
            <person name="Binder M."/>
            <person name="Bloem J."/>
            <person name="Labutti K."/>
            <person name="Salamov A."/>
            <person name="Andreopoulos B."/>
            <person name="Baker S."/>
            <person name="Barry K."/>
            <person name="Bills G."/>
            <person name="Bluhm B."/>
            <person name="Cannon C."/>
            <person name="Castanera R."/>
            <person name="Culley D."/>
            <person name="Daum C."/>
            <person name="Ezra D."/>
            <person name="Gonzalez J."/>
            <person name="Henrissat B."/>
            <person name="Kuo A."/>
            <person name="Liang C."/>
            <person name="Lipzen A."/>
            <person name="Lutzoni F."/>
            <person name="Magnuson J."/>
            <person name="Mondo S."/>
            <person name="Nolan M."/>
            <person name="Ohm R."/>
            <person name="Pangilinan J."/>
            <person name="Park H.-J."/>
            <person name="Ramirez L."/>
            <person name="Alfaro M."/>
            <person name="Sun H."/>
            <person name="Tritt A."/>
            <person name="Yoshinaga Y."/>
            <person name="Zwiers L.-H."/>
            <person name="Turgeon B."/>
            <person name="Goodwin S."/>
            <person name="Spatafora J."/>
            <person name="Crous P."/>
            <person name="Grigoriev I."/>
        </authorList>
    </citation>
    <scope>NUCLEOTIDE SEQUENCE</scope>
    <source>
        <strain evidence="13">CBS 125425</strain>
    </source>
</reference>
<dbReference type="PROSITE" id="PS51873">
    <property type="entry name" value="TRIAD"/>
    <property type="match status" value="1"/>
</dbReference>
<evidence type="ECO:0000256" key="5">
    <source>
        <dbReference type="ARBA" id="ARBA00022737"/>
    </source>
</evidence>
<dbReference type="InterPro" id="IPR013083">
    <property type="entry name" value="Znf_RING/FYVE/PHD"/>
</dbReference>
<protein>
    <recommendedName>
        <fullName evidence="2">RBR-type E3 ubiquitin transferase</fullName>
        <ecNumber evidence="2">2.3.2.31</ecNumber>
    </recommendedName>
</protein>
<comment type="catalytic activity">
    <reaction evidence="1">
        <text>[E2 ubiquitin-conjugating enzyme]-S-ubiquitinyl-L-cysteine + [acceptor protein]-L-lysine = [E2 ubiquitin-conjugating enzyme]-L-cysteine + [acceptor protein]-N(6)-ubiquitinyl-L-lysine.</text>
        <dbReference type="EC" id="2.3.2.31"/>
    </reaction>
</comment>
<evidence type="ECO:0000259" key="12">
    <source>
        <dbReference type="PROSITE" id="PS51873"/>
    </source>
</evidence>
<dbReference type="GO" id="GO:0016567">
    <property type="term" value="P:protein ubiquitination"/>
    <property type="evidence" value="ECO:0007669"/>
    <property type="project" value="InterPro"/>
</dbReference>
<evidence type="ECO:0000256" key="6">
    <source>
        <dbReference type="ARBA" id="ARBA00022771"/>
    </source>
</evidence>
<evidence type="ECO:0000256" key="8">
    <source>
        <dbReference type="ARBA" id="ARBA00022833"/>
    </source>
</evidence>
<evidence type="ECO:0000256" key="2">
    <source>
        <dbReference type="ARBA" id="ARBA00012251"/>
    </source>
</evidence>
<feature type="domain" description="RING-type" evidence="11">
    <location>
        <begin position="176"/>
        <end position="230"/>
    </location>
</feature>
<dbReference type="SUPFAM" id="SSF57850">
    <property type="entry name" value="RING/U-box"/>
    <property type="match status" value="3"/>
</dbReference>
<dbReference type="Gene3D" id="3.30.40.10">
    <property type="entry name" value="Zinc/RING finger domain, C3HC4 (zinc finger)"/>
    <property type="match status" value="1"/>
</dbReference>
<dbReference type="SMART" id="SM00647">
    <property type="entry name" value="IBR"/>
    <property type="match status" value="2"/>
</dbReference>
<dbReference type="PANTHER" id="PTHR11685">
    <property type="entry name" value="RBR FAMILY RING FINGER AND IBR DOMAIN-CONTAINING"/>
    <property type="match status" value="1"/>
</dbReference>
<evidence type="ECO:0000256" key="4">
    <source>
        <dbReference type="ARBA" id="ARBA00022723"/>
    </source>
</evidence>
<dbReference type="Pfam" id="PF01485">
    <property type="entry name" value="IBR"/>
    <property type="match status" value="1"/>
</dbReference>
<evidence type="ECO:0000256" key="10">
    <source>
        <dbReference type="SAM" id="MobiDB-lite"/>
    </source>
</evidence>
<dbReference type="CDD" id="cd20335">
    <property type="entry name" value="BRcat_RBR"/>
    <property type="match status" value="1"/>
</dbReference>
<proteinExistence type="predicted"/>
<feature type="compositionally biased region" description="Basic residues" evidence="10">
    <location>
        <begin position="19"/>
        <end position="39"/>
    </location>
</feature>
<evidence type="ECO:0000256" key="1">
    <source>
        <dbReference type="ARBA" id="ARBA00001798"/>
    </source>
</evidence>
<dbReference type="GO" id="GO:0061630">
    <property type="term" value="F:ubiquitin protein ligase activity"/>
    <property type="evidence" value="ECO:0007669"/>
    <property type="project" value="UniProtKB-EC"/>
</dbReference>
<keyword evidence="3" id="KW-0808">Transferase</keyword>
<keyword evidence="4" id="KW-0479">Metal-binding</keyword>
<dbReference type="Proteomes" id="UP000799444">
    <property type="component" value="Unassembled WGS sequence"/>
</dbReference>
<feature type="compositionally biased region" description="Basic and acidic residues" evidence="10">
    <location>
        <begin position="7"/>
        <end position="18"/>
    </location>
</feature>
<dbReference type="InterPro" id="IPR001841">
    <property type="entry name" value="Znf_RING"/>
</dbReference>
<dbReference type="OrthoDB" id="1431934at2759"/>
<dbReference type="EMBL" id="ML996097">
    <property type="protein sequence ID" value="KAF2741249.1"/>
    <property type="molecule type" value="Genomic_DNA"/>
</dbReference>
<feature type="compositionally biased region" description="Basic and acidic residues" evidence="10">
    <location>
        <begin position="108"/>
        <end position="119"/>
    </location>
</feature>
<dbReference type="InterPro" id="IPR044066">
    <property type="entry name" value="TRIAD_supradom"/>
</dbReference>
<evidence type="ECO:0000259" key="11">
    <source>
        <dbReference type="PROSITE" id="PS50089"/>
    </source>
</evidence>
<evidence type="ECO:0000313" key="14">
    <source>
        <dbReference type="Proteomes" id="UP000799444"/>
    </source>
</evidence>
<keyword evidence="14" id="KW-1185">Reference proteome</keyword>
<gene>
    <name evidence="13" type="ORF">EJ04DRAFT_242</name>
</gene>
<keyword evidence="8" id="KW-0862">Zinc</keyword>
<feature type="domain" description="RING-type" evidence="12">
    <location>
        <begin position="172"/>
        <end position="395"/>
    </location>
</feature>
<evidence type="ECO:0000256" key="9">
    <source>
        <dbReference type="PROSITE-ProRule" id="PRU00175"/>
    </source>
</evidence>
<dbReference type="Gene3D" id="1.20.120.1750">
    <property type="match status" value="1"/>
</dbReference>
<evidence type="ECO:0000256" key="3">
    <source>
        <dbReference type="ARBA" id="ARBA00022679"/>
    </source>
</evidence>
<evidence type="ECO:0000256" key="7">
    <source>
        <dbReference type="ARBA" id="ARBA00022786"/>
    </source>
</evidence>
<organism evidence="13 14">
    <name type="scientific">Polyplosphaeria fusca</name>
    <dbReference type="NCBI Taxonomy" id="682080"/>
    <lineage>
        <taxon>Eukaryota</taxon>
        <taxon>Fungi</taxon>
        <taxon>Dikarya</taxon>
        <taxon>Ascomycota</taxon>
        <taxon>Pezizomycotina</taxon>
        <taxon>Dothideomycetes</taxon>
        <taxon>Pleosporomycetidae</taxon>
        <taxon>Pleosporales</taxon>
        <taxon>Tetraplosphaeriaceae</taxon>
        <taxon>Polyplosphaeria</taxon>
    </lineage>
</organism>
<feature type="compositionally biased region" description="Polar residues" evidence="10">
    <location>
        <begin position="80"/>
        <end position="92"/>
    </location>
</feature>